<feature type="chain" id="PRO_5014957676" evidence="1">
    <location>
        <begin position="26"/>
        <end position="547"/>
    </location>
</feature>
<dbReference type="EMBL" id="PNYA01000005">
    <property type="protein sequence ID" value="PMS21657.1"/>
    <property type="molecule type" value="Genomic_DNA"/>
</dbReference>
<dbReference type="OrthoDB" id="2339428at2"/>
<accession>A0A2N7VWY3</accession>
<proteinExistence type="predicted"/>
<comment type="caution">
    <text evidence="2">The sequence shown here is derived from an EMBL/GenBank/DDBJ whole genome shotgun (WGS) entry which is preliminary data.</text>
</comment>
<dbReference type="AlphaFoldDB" id="A0A2N7VWY3"/>
<evidence type="ECO:0000256" key="1">
    <source>
        <dbReference type="SAM" id="SignalP"/>
    </source>
</evidence>
<dbReference type="CDD" id="cd10923">
    <property type="entry name" value="CE4_COG5298"/>
    <property type="match status" value="1"/>
</dbReference>
<dbReference type="Proteomes" id="UP000235616">
    <property type="component" value="Unassembled WGS sequence"/>
</dbReference>
<dbReference type="RefSeq" id="WP_102644723.1">
    <property type="nucleotide sequence ID" value="NZ_PNYA01000005.1"/>
</dbReference>
<dbReference type="Pfam" id="PF10096">
    <property type="entry name" value="DUF2334"/>
    <property type="match status" value="1"/>
</dbReference>
<name>A0A2N7VWY3_9BURK</name>
<reference evidence="2 3" key="1">
    <citation type="submission" date="2018-01" db="EMBL/GenBank/DDBJ databases">
        <title>Whole genome analyses suggest that Burkholderia sensu lato contains two further novel genera in the rhizoxinica-symbiotica group Mycetohabitans gen. nov., and Trinickia gen. nov.: implications for the evolution of diazotrophy and nodulation in the Burkholderiaceae.</title>
        <authorList>
            <person name="Estrada-de los Santos P."/>
            <person name="Palmer M."/>
            <person name="Chavez-Ramirez B."/>
            <person name="Beukes C."/>
            <person name="Steenkamp E.T."/>
            <person name="Hirsch A.M."/>
            <person name="Manyaka P."/>
            <person name="Maluk M."/>
            <person name="Lafos M."/>
            <person name="Crook M."/>
            <person name="Gross E."/>
            <person name="Simon M.F."/>
            <person name="Bueno dos Reis Junior F."/>
            <person name="Poole P.S."/>
            <person name="Venter S.N."/>
            <person name="James E.K."/>
        </authorList>
    </citation>
    <scope>NUCLEOTIDE SEQUENCE [LARGE SCALE GENOMIC DNA]</scope>
    <source>
        <strain evidence="2 3">GIMN1.004</strain>
    </source>
</reference>
<dbReference type="InterPro" id="IPR018763">
    <property type="entry name" value="DUF2334"/>
</dbReference>
<evidence type="ECO:0000313" key="2">
    <source>
        <dbReference type="EMBL" id="PMS21657.1"/>
    </source>
</evidence>
<gene>
    <name evidence="2" type="ORF">C0Z18_07340</name>
</gene>
<evidence type="ECO:0000313" key="3">
    <source>
        <dbReference type="Proteomes" id="UP000235616"/>
    </source>
</evidence>
<keyword evidence="3" id="KW-1185">Reference proteome</keyword>
<protein>
    <submittedName>
        <fullName evidence="2">Papd-like protein</fullName>
    </submittedName>
</protein>
<organism evidence="2 3">
    <name type="scientific">Trinickia dabaoshanensis</name>
    <dbReference type="NCBI Taxonomy" id="564714"/>
    <lineage>
        <taxon>Bacteria</taxon>
        <taxon>Pseudomonadati</taxon>
        <taxon>Pseudomonadota</taxon>
        <taxon>Betaproteobacteria</taxon>
        <taxon>Burkholderiales</taxon>
        <taxon>Burkholderiaceae</taxon>
        <taxon>Trinickia</taxon>
    </lineage>
</organism>
<sequence>MKRFLLAWVLAIGLVTSPWSSTAFAQSTTAKVLVLYDAPPNDPYTKLGFAYAIMLRNLLGHFNSDVTLAPVSSYTAGSVENYQAAFYLGSYYDNPIPSAFLADVAKTSKTVVWFKYNLWQLAWDASYGFTARSGLTFSSLRGLSAAPSSSNPAPDFFDTVTYKNMSMVKYYAYNASTGVVSADPDIGVTAVADSTKASALVTIKDSKTGEQAPYVVRAGNFWYFADLPLSYIGPRDRYLVLCDLLHDILGTNQPVLHRALVRLEDVNALTTTSSMNTLTDYLYSVHIPFSIATIPLYEDPLGAYNGGVALTIHLNQATGLKQSLNYALARGGKIVMHGYTHQYDSTPNIDNAVSGNDYEFWLATQNRPVDEDSQQWASNRLSAGLQEFSSNGYTPFAWEAPHYQSSPLAMKAVPPLFKNTYQRAVYYTSDTPDLNSGAPNHDYSVGQFFPYIINSDYYGQRIIPENLGNIEYNICSIDPFSCLTYTWNDLYTNAQYALVVRDGFASFFFHPFWLEPDLKTPGLQDFKSLVQGISALGYTWVAADTAQ</sequence>
<feature type="signal peptide" evidence="1">
    <location>
        <begin position="1"/>
        <end position="25"/>
    </location>
</feature>
<keyword evidence="1" id="KW-0732">Signal</keyword>